<dbReference type="Pfam" id="PF00270">
    <property type="entry name" value="DEAD"/>
    <property type="match status" value="1"/>
</dbReference>
<evidence type="ECO:0000256" key="3">
    <source>
        <dbReference type="ARBA" id="ARBA00012552"/>
    </source>
</evidence>
<reference evidence="19" key="1">
    <citation type="journal article" date="2017" name="Nature">
        <title>The sunflower genome provides insights into oil metabolism, flowering and Asterid evolution.</title>
        <authorList>
            <person name="Badouin H."/>
            <person name="Gouzy J."/>
            <person name="Grassa C.J."/>
            <person name="Murat F."/>
            <person name="Staton S.E."/>
            <person name="Cottret L."/>
            <person name="Lelandais-Briere C."/>
            <person name="Owens G.L."/>
            <person name="Carrere S."/>
            <person name="Mayjonade B."/>
            <person name="Legrand L."/>
            <person name="Gill N."/>
            <person name="Kane N.C."/>
            <person name="Bowers J.E."/>
            <person name="Hubner S."/>
            <person name="Bellec A."/>
            <person name="Berard A."/>
            <person name="Berges H."/>
            <person name="Blanchet N."/>
            <person name="Boniface M.C."/>
            <person name="Brunel D."/>
            <person name="Catrice O."/>
            <person name="Chaidir N."/>
            <person name="Claudel C."/>
            <person name="Donnadieu C."/>
            <person name="Faraut T."/>
            <person name="Fievet G."/>
            <person name="Helmstetter N."/>
            <person name="King M."/>
            <person name="Knapp S.J."/>
            <person name="Lai Z."/>
            <person name="Le Paslier M.C."/>
            <person name="Lippi Y."/>
            <person name="Lorenzon L."/>
            <person name="Mandel J.R."/>
            <person name="Marage G."/>
            <person name="Marchand G."/>
            <person name="Marquand E."/>
            <person name="Bret-Mestries E."/>
            <person name="Morien E."/>
            <person name="Nambeesan S."/>
            <person name="Nguyen T."/>
            <person name="Pegot-Espagnet P."/>
            <person name="Pouilly N."/>
            <person name="Raftis F."/>
            <person name="Sallet E."/>
            <person name="Schiex T."/>
            <person name="Thomas J."/>
            <person name="Vandecasteele C."/>
            <person name="Vares D."/>
            <person name="Vear F."/>
            <person name="Vautrin S."/>
            <person name="Crespi M."/>
            <person name="Mangin B."/>
            <person name="Burke J.M."/>
            <person name="Salse J."/>
            <person name="Munos S."/>
            <person name="Vincourt P."/>
            <person name="Rieseberg L.H."/>
            <person name="Langlade N.B."/>
        </authorList>
    </citation>
    <scope>NUCLEOTIDE SEQUENCE</scope>
    <source>
        <tissue evidence="19">Leaves</tissue>
    </source>
</reference>
<gene>
    <name evidence="19" type="ORF">HanXRQr2_Chr05g0218581</name>
</gene>
<evidence type="ECO:0000256" key="6">
    <source>
        <dbReference type="ARBA" id="ARBA00022741"/>
    </source>
</evidence>
<dbReference type="Proteomes" id="UP000215914">
    <property type="component" value="Unassembled WGS sequence"/>
</dbReference>
<evidence type="ECO:0000256" key="9">
    <source>
        <dbReference type="ARBA" id="ARBA00022840"/>
    </source>
</evidence>
<dbReference type="SUPFAM" id="SSF51045">
    <property type="entry name" value="WW domain"/>
    <property type="match status" value="1"/>
</dbReference>
<dbReference type="InterPro" id="IPR044742">
    <property type="entry name" value="DEAD/DEAH_RhlB"/>
</dbReference>
<dbReference type="Gene3D" id="3.40.50.300">
    <property type="entry name" value="P-loop containing nucleotide triphosphate hydrolases"/>
    <property type="match status" value="1"/>
</dbReference>
<evidence type="ECO:0000256" key="13">
    <source>
        <dbReference type="PROSITE-ProRule" id="PRU00552"/>
    </source>
</evidence>
<keyword evidence="11" id="KW-0539">Nucleus</keyword>
<comment type="subcellular location">
    <subcellularLocation>
        <location evidence="1">Nucleus</location>
        <location evidence="1">Nucleolus</location>
    </subcellularLocation>
</comment>
<evidence type="ECO:0000259" key="18">
    <source>
        <dbReference type="PROSITE" id="PS51195"/>
    </source>
</evidence>
<dbReference type="PROSITE" id="PS51195">
    <property type="entry name" value="Q_MOTIF"/>
    <property type="match status" value="1"/>
</dbReference>
<dbReference type="InterPro" id="IPR001202">
    <property type="entry name" value="WW_dom"/>
</dbReference>
<keyword evidence="10" id="KW-0694">RNA-binding</keyword>
<dbReference type="PANTHER" id="PTHR47958">
    <property type="entry name" value="ATP-DEPENDENT RNA HELICASE DBP3"/>
    <property type="match status" value="1"/>
</dbReference>
<dbReference type="InterPro" id="IPR036020">
    <property type="entry name" value="WW_dom_sf"/>
</dbReference>
<dbReference type="InterPro" id="IPR014001">
    <property type="entry name" value="Helicase_ATP-bd"/>
</dbReference>
<dbReference type="PROSITE" id="PS00039">
    <property type="entry name" value="DEAD_ATP_HELICASE"/>
    <property type="match status" value="1"/>
</dbReference>
<dbReference type="InterPro" id="IPR000629">
    <property type="entry name" value="RNA-helicase_DEAD-box_CS"/>
</dbReference>
<dbReference type="GO" id="GO:0005524">
    <property type="term" value="F:ATP binding"/>
    <property type="evidence" value="ECO:0007669"/>
    <property type="project" value="UniProtKB-KW"/>
</dbReference>
<dbReference type="EC" id="3.6.4.13" evidence="3"/>
<evidence type="ECO:0000256" key="2">
    <source>
        <dbReference type="ARBA" id="ARBA00009334"/>
    </source>
</evidence>
<dbReference type="PROSITE" id="PS50020">
    <property type="entry name" value="WW_DOMAIN_2"/>
    <property type="match status" value="1"/>
</dbReference>
<keyword evidence="8 14" id="KW-0347">Helicase</keyword>
<feature type="compositionally biased region" description="Polar residues" evidence="15">
    <location>
        <begin position="231"/>
        <end position="245"/>
    </location>
</feature>
<evidence type="ECO:0000313" key="19">
    <source>
        <dbReference type="EMBL" id="KAF5806201.1"/>
    </source>
</evidence>
<proteinExistence type="inferred from homology"/>
<evidence type="ECO:0000256" key="15">
    <source>
        <dbReference type="SAM" id="MobiDB-lite"/>
    </source>
</evidence>
<feature type="compositionally biased region" description="Polar residues" evidence="15">
    <location>
        <begin position="141"/>
        <end position="153"/>
    </location>
</feature>
<dbReference type="PROSITE" id="PS01159">
    <property type="entry name" value="WW_DOMAIN_1"/>
    <property type="match status" value="1"/>
</dbReference>
<dbReference type="SMART" id="SM00456">
    <property type="entry name" value="WW"/>
    <property type="match status" value="1"/>
</dbReference>
<dbReference type="CDD" id="cd00268">
    <property type="entry name" value="DEADc"/>
    <property type="match status" value="1"/>
</dbReference>
<dbReference type="SUPFAM" id="SSF52540">
    <property type="entry name" value="P-loop containing nucleoside triphosphate hydrolases"/>
    <property type="match status" value="1"/>
</dbReference>
<feature type="compositionally biased region" description="Basic and acidic residues" evidence="15">
    <location>
        <begin position="154"/>
        <end position="165"/>
    </location>
</feature>
<keyword evidence="5" id="KW-0698">rRNA processing</keyword>
<feature type="domain" description="WW" evidence="16">
    <location>
        <begin position="21"/>
        <end position="55"/>
    </location>
</feature>
<feature type="domain" description="DEAD-box RNA helicase Q" evidence="18">
    <location>
        <begin position="508"/>
        <end position="536"/>
    </location>
</feature>
<evidence type="ECO:0000256" key="11">
    <source>
        <dbReference type="ARBA" id="ARBA00023242"/>
    </source>
</evidence>
<dbReference type="GO" id="GO:0003724">
    <property type="term" value="F:RNA helicase activity"/>
    <property type="evidence" value="ECO:0000318"/>
    <property type="project" value="GO_Central"/>
</dbReference>
<dbReference type="InterPro" id="IPR014014">
    <property type="entry name" value="RNA_helicase_DEAD_Q_motif"/>
</dbReference>
<evidence type="ECO:0000256" key="7">
    <source>
        <dbReference type="ARBA" id="ARBA00022801"/>
    </source>
</evidence>
<keyword evidence="4" id="KW-0690">Ribosome biogenesis</keyword>
<keyword evidence="7 14" id="KW-0378">Hydrolase</keyword>
<dbReference type="Gramene" id="mRNA:HanXRQr2_Chr05g0218581">
    <property type="protein sequence ID" value="mRNA:HanXRQr2_Chr05g0218581"/>
    <property type="gene ID" value="HanXRQr2_Chr05g0218581"/>
</dbReference>
<evidence type="ECO:0000256" key="12">
    <source>
        <dbReference type="ARBA" id="ARBA00037449"/>
    </source>
</evidence>
<accession>A0A9K3IZZ9</accession>
<dbReference type="GO" id="GO:0003729">
    <property type="term" value="F:mRNA binding"/>
    <property type="evidence" value="ECO:0000318"/>
    <property type="project" value="GO_Central"/>
</dbReference>
<keyword evidence="6 14" id="KW-0547">Nucleotide-binding</keyword>
<comment type="function">
    <text evidence="12">ATP-dependent RNA helicase required for 60S ribosomal subunit synthesis. Involved in efficient pre-rRNA processing, predominantly at site A3, which is necessary for the normal formation of 25S and 5.8S rRNAs.</text>
</comment>
<comment type="similarity">
    <text evidence="2">Belongs to the DEAD box helicase family. DDX5/DBP2 subfamily.</text>
</comment>
<evidence type="ECO:0000259" key="16">
    <source>
        <dbReference type="PROSITE" id="PS50020"/>
    </source>
</evidence>
<evidence type="ECO:0000256" key="10">
    <source>
        <dbReference type="ARBA" id="ARBA00022884"/>
    </source>
</evidence>
<feature type="compositionally biased region" description="Polar residues" evidence="15">
    <location>
        <begin position="252"/>
        <end position="262"/>
    </location>
</feature>
<feature type="domain" description="Helicase ATP-binding" evidence="17">
    <location>
        <begin position="539"/>
        <end position="713"/>
    </location>
</feature>
<evidence type="ECO:0000256" key="5">
    <source>
        <dbReference type="ARBA" id="ARBA00022552"/>
    </source>
</evidence>
<protein>
    <recommendedName>
        <fullName evidence="3">RNA helicase</fullName>
        <ecNumber evidence="3">3.6.4.13</ecNumber>
    </recommendedName>
</protein>
<evidence type="ECO:0000313" key="20">
    <source>
        <dbReference type="Proteomes" id="UP000215914"/>
    </source>
</evidence>
<reference evidence="19" key="2">
    <citation type="submission" date="2020-06" db="EMBL/GenBank/DDBJ databases">
        <title>Helianthus annuus Genome sequencing and assembly Release 2.</title>
        <authorList>
            <person name="Gouzy J."/>
            <person name="Langlade N."/>
            <person name="Munos S."/>
        </authorList>
    </citation>
    <scope>NUCLEOTIDE SEQUENCE</scope>
    <source>
        <tissue evidence="19">Leaves</tissue>
    </source>
</reference>
<keyword evidence="9 14" id="KW-0067">ATP-binding</keyword>
<dbReference type="GO" id="GO:0016787">
    <property type="term" value="F:hydrolase activity"/>
    <property type="evidence" value="ECO:0007669"/>
    <property type="project" value="UniProtKB-KW"/>
</dbReference>
<feature type="compositionally biased region" description="Polar residues" evidence="15">
    <location>
        <begin position="286"/>
        <end position="330"/>
    </location>
</feature>
<dbReference type="AlphaFoldDB" id="A0A9K3IZZ9"/>
<evidence type="ECO:0000256" key="4">
    <source>
        <dbReference type="ARBA" id="ARBA00022517"/>
    </source>
</evidence>
<name>A0A9K3IZZ9_HELAN</name>
<feature type="region of interest" description="Disordered" evidence="15">
    <location>
        <begin position="141"/>
        <end position="408"/>
    </location>
</feature>
<dbReference type="SMART" id="SM00487">
    <property type="entry name" value="DEXDc"/>
    <property type="match status" value="1"/>
</dbReference>
<evidence type="ECO:0000256" key="14">
    <source>
        <dbReference type="RuleBase" id="RU000492"/>
    </source>
</evidence>
<dbReference type="PROSITE" id="PS51192">
    <property type="entry name" value="HELICASE_ATP_BIND_1"/>
    <property type="match status" value="1"/>
</dbReference>
<dbReference type="Pfam" id="PF00397">
    <property type="entry name" value="WW"/>
    <property type="match status" value="1"/>
</dbReference>
<evidence type="ECO:0000256" key="1">
    <source>
        <dbReference type="ARBA" id="ARBA00004604"/>
    </source>
</evidence>
<feature type="compositionally biased region" description="Polar residues" evidence="15">
    <location>
        <begin position="338"/>
        <end position="361"/>
    </location>
</feature>
<dbReference type="InterPro" id="IPR027417">
    <property type="entry name" value="P-loop_NTPase"/>
</dbReference>
<evidence type="ECO:0000259" key="17">
    <source>
        <dbReference type="PROSITE" id="PS51192"/>
    </source>
</evidence>
<dbReference type="FunFam" id="3.40.50.300:FF:000079">
    <property type="entry name" value="probable ATP-dependent RNA helicase DDX17"/>
    <property type="match status" value="1"/>
</dbReference>
<organism evidence="19 20">
    <name type="scientific">Helianthus annuus</name>
    <name type="common">Common sunflower</name>
    <dbReference type="NCBI Taxonomy" id="4232"/>
    <lineage>
        <taxon>Eukaryota</taxon>
        <taxon>Viridiplantae</taxon>
        <taxon>Streptophyta</taxon>
        <taxon>Embryophyta</taxon>
        <taxon>Tracheophyta</taxon>
        <taxon>Spermatophyta</taxon>
        <taxon>Magnoliopsida</taxon>
        <taxon>eudicotyledons</taxon>
        <taxon>Gunneridae</taxon>
        <taxon>Pentapetalae</taxon>
        <taxon>asterids</taxon>
        <taxon>campanulids</taxon>
        <taxon>Asterales</taxon>
        <taxon>Asteraceae</taxon>
        <taxon>Asteroideae</taxon>
        <taxon>Heliantheae alliance</taxon>
        <taxon>Heliantheae</taxon>
        <taxon>Helianthus</taxon>
    </lineage>
</organism>
<comment type="caution">
    <text evidence="19">The sequence shown here is derived from an EMBL/GenBank/DDBJ whole genome shotgun (WGS) entry which is preliminary data.</text>
</comment>
<dbReference type="CDD" id="cd00201">
    <property type="entry name" value="WW"/>
    <property type="match status" value="1"/>
</dbReference>
<evidence type="ECO:0000256" key="8">
    <source>
        <dbReference type="ARBA" id="ARBA00022806"/>
    </source>
</evidence>
<dbReference type="Gene3D" id="2.20.70.10">
    <property type="match status" value="1"/>
</dbReference>
<sequence length="780" mass="85227">MASEGASCYLGPRYVFAPPDPTLPKPWKGLLDRSSGMIYYWNTVTNITQYEKPTALPQPVPFTPEPVFVPGTRREKQNGIPDQQKYQMFSTPEKQMLPRQGNDVLQPYRGGNLEHSQSYQFTHNQLMHYMGCQQWSPDMMQSPQQLQRFSQPQDHSDAFSQRKDGPLVQNQPSDGKPVQTPPAKKGPLFQNQPSDVKPVQTPAAKKGPHVQNQPLDVNPVHTPPAKKGPFVQNQPSDVNLVQKPTPNKGPLVQNQPSDVNPVQTPPAKKGPLVQNQPSDVDHVQTPPAQTGPLVQNKPSDDNPVQTPPTQDRPPVQSQPSAVNPVQTPPTHNGPLVPNQPSDVNPIQTPPTQNGGSQSDMQQPEPFGQLQHSGADCQAEMPNVPPVGLETGFEDNPPGKGGNDPHFDADNGGLDMVPHQPKLATLPMAKIHPEMNSGDLVHQNISPTLPGGPTSHNKYVEADGGPTLINNANSAVMASPDAMTLSSVDIYRKKYDIIATGDNVPAPFMSFESTGFPAELLSEIYAAGFASPTPIQAQTWPLALQNRDIVAIAKTGSGKTLGYLIPAFMLLRRCNNNPQNGPTVVVLAPTRELATQIQNEAIKFGQFVRISCTCLYGGAPNGPQLKDLERGAHIVVASPGRLSDILEMKKLDLRHVSLLVIDEADRMLDMGFEPQIRKIVNKIPHQRQTLMYSATWPKEVRKVASDLLVNPVQVNIGNADELAANKSITQVKIGNADELAARAVNKPNVQRTVREPFGGKFVYVRSFNKRTGTNKKFRSLS</sequence>
<dbReference type="EMBL" id="MNCJ02000320">
    <property type="protein sequence ID" value="KAF5806201.1"/>
    <property type="molecule type" value="Genomic_DNA"/>
</dbReference>
<feature type="short sequence motif" description="Q motif" evidence="13">
    <location>
        <begin position="508"/>
        <end position="536"/>
    </location>
</feature>
<dbReference type="InterPro" id="IPR011545">
    <property type="entry name" value="DEAD/DEAH_box_helicase_dom"/>
</dbReference>
<keyword evidence="20" id="KW-1185">Reference proteome</keyword>